<feature type="transmembrane region" description="Helical" evidence="4">
    <location>
        <begin position="318"/>
        <end position="337"/>
    </location>
</feature>
<keyword evidence="7" id="KW-1185">Reference proteome</keyword>
<dbReference type="SUPFAM" id="SSF48452">
    <property type="entry name" value="TPR-like"/>
    <property type="match status" value="1"/>
</dbReference>
<feature type="transmembrane region" description="Helical" evidence="4">
    <location>
        <begin position="402"/>
        <end position="421"/>
    </location>
</feature>
<name>A0ABQ5QAC1_9BACT</name>
<proteinExistence type="predicted"/>
<dbReference type="GO" id="GO:0016740">
    <property type="term" value="F:transferase activity"/>
    <property type="evidence" value="ECO:0007669"/>
    <property type="project" value="UniProtKB-KW"/>
</dbReference>
<keyword evidence="6" id="KW-0808">Transferase</keyword>
<evidence type="ECO:0000313" key="6">
    <source>
        <dbReference type="EMBL" id="GLH71538.1"/>
    </source>
</evidence>
<organism evidence="6 7">
    <name type="scientific">Geothrix limicola</name>
    <dbReference type="NCBI Taxonomy" id="2927978"/>
    <lineage>
        <taxon>Bacteria</taxon>
        <taxon>Pseudomonadati</taxon>
        <taxon>Acidobacteriota</taxon>
        <taxon>Holophagae</taxon>
        <taxon>Holophagales</taxon>
        <taxon>Holophagaceae</taxon>
        <taxon>Geothrix</taxon>
    </lineage>
</organism>
<feature type="transmembrane region" description="Helical" evidence="4">
    <location>
        <begin position="167"/>
        <end position="184"/>
    </location>
</feature>
<accession>A0ABQ5QAC1</accession>
<sequence length="691" mass="76994">MMSLDTDGAKGDVGGSAASPAGSRILTTTQVTWIAVAIVLLTVGVYLQVGWADFVTFDDPVYVSNNPVILKGLNWETLRYAFSSGPEGNYIPLVWLSHAACVSLFGTWAGGHHLANLFLHVLNSVLLFYFLRRITASAWPSAGVALLFALHPLHVESVAWIAERKDVLSTLFWILTSWAYVRWVERPSKLGYFWMLLLFFLGLLSKSMLVTLPVILLLLDAWPLQRLDLANRGFKALWSREAWKLLVEKLPLFALSAAFGILTILIQKTVGAMSSLSSLPAHQRLSNSLGAIFVYLRQMVWPDKLSAFYPISWDFHPVFHIVGASLGLALITAVCALNLRRRPYLAVGWLWYLVTLLPVVGIIQVGGQSHADRYTYVPLIGVFIALAFLAEEFIYRWRVPRVAVLGVSACFLGGMATLTAAQTQIWRDNLRLFSYALTMDPENPVALLNIGDEYLKLGQLENAQAAYSQGLKYSTSLYLAHYRVGYVLELLGKYDRALVFYRKSYELKPGFLGVNQGLGHLLTRIGKYEEAAPFVERIMHLPDAAGTASDRVNPVTSQVDWALILLSRQQLPEALKATEVALGRDPKSFYAGVVYGRLLYEAGRQDEGNRQLDKVWAMKPADPEQLFNLGMAFLGNHRPEEARHIIERIRTEKPDSPWLSQGLDKLERADPTLTVQTLRSLTPTAKAGSQG</sequence>
<dbReference type="Gene3D" id="1.25.40.10">
    <property type="entry name" value="Tetratricopeptide repeat domain"/>
    <property type="match status" value="2"/>
</dbReference>
<dbReference type="Pfam" id="PF13231">
    <property type="entry name" value="PMT_2"/>
    <property type="match status" value="1"/>
</dbReference>
<keyword evidence="1" id="KW-0677">Repeat</keyword>
<feature type="repeat" description="TPR" evidence="3">
    <location>
        <begin position="478"/>
        <end position="511"/>
    </location>
</feature>
<keyword evidence="4" id="KW-0812">Transmembrane</keyword>
<dbReference type="InterPro" id="IPR038731">
    <property type="entry name" value="RgtA/B/C-like"/>
</dbReference>
<protein>
    <submittedName>
        <fullName evidence="6">O-GlcNAc transferase</fullName>
    </submittedName>
</protein>
<dbReference type="EMBL" id="BSDE01000001">
    <property type="protein sequence ID" value="GLH71538.1"/>
    <property type="molecule type" value="Genomic_DNA"/>
</dbReference>
<gene>
    <name evidence="6" type="primary">ogt_1</name>
    <name evidence="6" type="ORF">GETHLI_00400</name>
</gene>
<dbReference type="PANTHER" id="PTHR44227">
    <property type="match status" value="1"/>
</dbReference>
<evidence type="ECO:0000259" key="5">
    <source>
        <dbReference type="Pfam" id="PF13231"/>
    </source>
</evidence>
<evidence type="ECO:0000313" key="7">
    <source>
        <dbReference type="Proteomes" id="UP001165069"/>
    </source>
</evidence>
<keyword evidence="2 3" id="KW-0802">TPR repeat</keyword>
<dbReference type="InterPro" id="IPR052346">
    <property type="entry name" value="O-mannosyl-transferase_TMTC"/>
</dbReference>
<feature type="transmembrane region" description="Helical" evidence="4">
    <location>
        <begin position="250"/>
        <end position="270"/>
    </location>
</feature>
<feature type="transmembrane region" description="Helical" evidence="4">
    <location>
        <begin position="373"/>
        <end position="390"/>
    </location>
</feature>
<evidence type="ECO:0000256" key="1">
    <source>
        <dbReference type="ARBA" id="ARBA00022737"/>
    </source>
</evidence>
<reference evidence="6 7" key="1">
    <citation type="journal article" date="2023" name="Antonie Van Leeuwenhoek">
        <title>Mesoterricola silvestris gen. nov., sp. nov., Mesoterricola sediminis sp. nov., Geothrix oryzae sp. nov., Geothrix edaphica sp. nov., Geothrix rubra sp. nov., and Geothrix limicola sp. nov., six novel members of Acidobacteriota isolated from soils.</title>
        <authorList>
            <person name="Itoh H."/>
            <person name="Sugisawa Y."/>
            <person name="Mise K."/>
            <person name="Xu Z."/>
            <person name="Kuniyasu M."/>
            <person name="Ushijima N."/>
            <person name="Kawano K."/>
            <person name="Kobayashi E."/>
            <person name="Shiratori Y."/>
            <person name="Masuda Y."/>
            <person name="Senoo K."/>
        </authorList>
    </citation>
    <scope>NUCLEOTIDE SEQUENCE [LARGE SCALE GENOMIC DNA]</scope>
    <source>
        <strain evidence="6 7">Red804</strain>
    </source>
</reference>
<feature type="transmembrane region" description="Helical" evidence="4">
    <location>
        <begin position="349"/>
        <end position="367"/>
    </location>
</feature>
<comment type="caution">
    <text evidence="6">The sequence shown here is derived from an EMBL/GenBank/DDBJ whole genome shotgun (WGS) entry which is preliminary data.</text>
</comment>
<dbReference type="Pfam" id="PF13432">
    <property type="entry name" value="TPR_16"/>
    <property type="match status" value="2"/>
</dbReference>
<evidence type="ECO:0000256" key="4">
    <source>
        <dbReference type="SAM" id="Phobius"/>
    </source>
</evidence>
<dbReference type="InterPro" id="IPR011990">
    <property type="entry name" value="TPR-like_helical_dom_sf"/>
</dbReference>
<keyword evidence="4" id="KW-0472">Membrane</keyword>
<feature type="domain" description="Glycosyltransferase RgtA/B/C/D-like" evidence="5">
    <location>
        <begin position="100"/>
        <end position="218"/>
    </location>
</feature>
<feature type="repeat" description="TPR" evidence="3">
    <location>
        <begin position="444"/>
        <end position="477"/>
    </location>
</feature>
<feature type="transmembrane region" description="Helical" evidence="4">
    <location>
        <begin position="137"/>
        <end position="155"/>
    </location>
</feature>
<evidence type="ECO:0000256" key="2">
    <source>
        <dbReference type="ARBA" id="ARBA00022803"/>
    </source>
</evidence>
<feature type="transmembrane region" description="Helical" evidence="4">
    <location>
        <begin position="114"/>
        <end position="131"/>
    </location>
</feature>
<dbReference type="Proteomes" id="UP001165069">
    <property type="component" value="Unassembled WGS sequence"/>
</dbReference>
<feature type="transmembrane region" description="Helical" evidence="4">
    <location>
        <begin position="190"/>
        <end position="219"/>
    </location>
</feature>
<dbReference type="InterPro" id="IPR019734">
    <property type="entry name" value="TPR_rpt"/>
</dbReference>
<dbReference type="PROSITE" id="PS50005">
    <property type="entry name" value="TPR"/>
    <property type="match status" value="2"/>
</dbReference>
<keyword evidence="4" id="KW-1133">Transmembrane helix</keyword>
<dbReference type="PANTHER" id="PTHR44227:SF3">
    <property type="entry name" value="PROTEIN O-MANNOSYL-TRANSFERASE TMTC4"/>
    <property type="match status" value="1"/>
</dbReference>
<evidence type="ECO:0000256" key="3">
    <source>
        <dbReference type="PROSITE-ProRule" id="PRU00339"/>
    </source>
</evidence>
<dbReference type="SMART" id="SM00028">
    <property type="entry name" value="TPR"/>
    <property type="match status" value="4"/>
</dbReference>
<feature type="transmembrane region" description="Helical" evidence="4">
    <location>
        <begin position="31"/>
        <end position="51"/>
    </location>
</feature>